<dbReference type="Proteomes" id="UP000441399">
    <property type="component" value="Unassembled WGS sequence"/>
</dbReference>
<evidence type="ECO:0000256" key="1">
    <source>
        <dbReference type="HAMAP-Rule" id="MF_02088"/>
    </source>
</evidence>
<comment type="subcellular location">
    <subcellularLocation>
        <location evidence="1">Cell inner membrane</location>
        <topology evidence="1">Multi-pass membrane protein</topology>
    </subcellularLocation>
</comment>
<dbReference type="NCBIfam" id="NF008406">
    <property type="entry name" value="PRK11212.1"/>
    <property type="match status" value="1"/>
</dbReference>
<reference evidence="2 3" key="1">
    <citation type="submission" date="2019-11" db="EMBL/GenBank/DDBJ databases">
        <authorList>
            <person name="Holert J."/>
        </authorList>
    </citation>
    <scope>NUCLEOTIDE SEQUENCE [LARGE SCALE GENOMIC DNA]</scope>
    <source>
        <strain evidence="2">SB11_3</strain>
    </source>
</reference>
<keyword evidence="1" id="KW-0813">Transport</keyword>
<dbReference type="PANTHER" id="PTHR34300:SF1">
    <property type="entry name" value="QUEUOSINE PRECURSOR TRANSPORTER"/>
    <property type="match status" value="1"/>
</dbReference>
<feature type="transmembrane region" description="Helical" evidence="1">
    <location>
        <begin position="140"/>
        <end position="163"/>
    </location>
</feature>
<dbReference type="Pfam" id="PF02592">
    <property type="entry name" value="Vut_1"/>
    <property type="match status" value="1"/>
</dbReference>
<dbReference type="EMBL" id="CACSIO010000010">
    <property type="protein sequence ID" value="CAA0103617.1"/>
    <property type="molecule type" value="Genomic_DNA"/>
</dbReference>
<keyword evidence="1" id="KW-0997">Cell inner membrane</keyword>
<feature type="transmembrane region" description="Helical" evidence="1">
    <location>
        <begin position="12"/>
        <end position="31"/>
    </location>
</feature>
<keyword evidence="3" id="KW-1185">Reference proteome</keyword>
<dbReference type="NCBIfam" id="TIGR00697">
    <property type="entry name" value="queuosine precursor transporter"/>
    <property type="match status" value="1"/>
</dbReference>
<protein>
    <recommendedName>
        <fullName evidence="1">Probable queuosine precursor transporter</fullName>
        <shortName evidence="1">Q precursor transporter</shortName>
    </recommendedName>
</protein>
<dbReference type="HAMAP" id="MF_02088">
    <property type="entry name" value="Q_prec_transport"/>
    <property type="match status" value="1"/>
</dbReference>
<feature type="transmembrane region" description="Helical" evidence="1">
    <location>
        <begin position="37"/>
        <end position="55"/>
    </location>
</feature>
<keyword evidence="1" id="KW-1003">Cell membrane</keyword>
<evidence type="ECO:0000313" key="3">
    <source>
        <dbReference type="Proteomes" id="UP000441399"/>
    </source>
</evidence>
<gene>
    <name evidence="2" type="primary">yhhQ_2</name>
    <name evidence="2" type="ORF">OPDIPICF_04558</name>
</gene>
<accession>A0A5S9PHZ4</accession>
<proteinExistence type="inferred from homology"/>
<organism evidence="2 3">
    <name type="scientific">BD1-7 clade bacterium</name>
    <dbReference type="NCBI Taxonomy" id="2029982"/>
    <lineage>
        <taxon>Bacteria</taxon>
        <taxon>Pseudomonadati</taxon>
        <taxon>Pseudomonadota</taxon>
        <taxon>Gammaproteobacteria</taxon>
        <taxon>Cellvibrionales</taxon>
        <taxon>Spongiibacteraceae</taxon>
        <taxon>BD1-7 clade</taxon>
    </lineage>
</organism>
<dbReference type="AlphaFoldDB" id="A0A5S9PHZ4"/>
<dbReference type="GO" id="GO:0022857">
    <property type="term" value="F:transmembrane transporter activity"/>
    <property type="evidence" value="ECO:0007669"/>
    <property type="project" value="UniProtKB-UniRule"/>
</dbReference>
<keyword evidence="1" id="KW-0472">Membrane</keyword>
<dbReference type="OrthoDB" id="9805479at2"/>
<sequence>MLDQQLTPRRIALPLLASFHILIIASSNYLVQIPFQLFSVTITWGTFTFPLVYLATDMTVRLYGAHLARRIVAVVMAPALLLSYGVSVLFKDGSYMGMASLLVFNGVVARIAFASFSAYVIGQLTDVLVFNRLRRSPHWWLAPAASSIFGNLIDSISFFSIAFYRSTDAFMAEHWLSIGIADYGYKVLVCVVLILPAYGVLLNLLTRHLTHRNP</sequence>
<keyword evidence="1" id="KW-1133">Transmembrane helix</keyword>
<dbReference type="PANTHER" id="PTHR34300">
    <property type="entry name" value="QUEUOSINE PRECURSOR TRANSPORTER-RELATED"/>
    <property type="match status" value="1"/>
</dbReference>
<keyword evidence="1" id="KW-0812">Transmembrane</keyword>
<comment type="function">
    <text evidence="1">Involved in the import of queuosine (Q) precursors, required for Q precursor salvage.</text>
</comment>
<dbReference type="GO" id="GO:0005886">
    <property type="term" value="C:plasma membrane"/>
    <property type="evidence" value="ECO:0007669"/>
    <property type="project" value="UniProtKB-SubCell"/>
</dbReference>
<feature type="transmembrane region" description="Helical" evidence="1">
    <location>
        <begin position="183"/>
        <end position="205"/>
    </location>
</feature>
<dbReference type="InterPro" id="IPR003744">
    <property type="entry name" value="YhhQ"/>
</dbReference>
<feature type="transmembrane region" description="Helical" evidence="1">
    <location>
        <begin position="67"/>
        <end position="90"/>
    </location>
</feature>
<feature type="transmembrane region" description="Helical" evidence="1">
    <location>
        <begin position="96"/>
        <end position="120"/>
    </location>
</feature>
<comment type="similarity">
    <text evidence="1">Belongs to the vitamin uptake transporter (VUT/ECF) (TC 2.A.88) family. Q precursor transporter subfamily.</text>
</comment>
<evidence type="ECO:0000313" key="2">
    <source>
        <dbReference type="EMBL" id="CAA0103617.1"/>
    </source>
</evidence>
<name>A0A5S9PHZ4_9GAMM</name>